<name>A0A9Q9AXH3_9PEZI</name>
<gene>
    <name evidence="1" type="ORF">Slin15195_G075990</name>
</gene>
<dbReference type="AlphaFoldDB" id="A0A9Q9AXH3"/>
<proteinExistence type="predicted"/>
<evidence type="ECO:0000313" key="1">
    <source>
        <dbReference type="EMBL" id="USW54280.1"/>
    </source>
</evidence>
<organism evidence="1 2">
    <name type="scientific">Septoria linicola</name>
    <dbReference type="NCBI Taxonomy" id="215465"/>
    <lineage>
        <taxon>Eukaryota</taxon>
        <taxon>Fungi</taxon>
        <taxon>Dikarya</taxon>
        <taxon>Ascomycota</taxon>
        <taxon>Pezizomycotina</taxon>
        <taxon>Dothideomycetes</taxon>
        <taxon>Dothideomycetidae</taxon>
        <taxon>Mycosphaerellales</taxon>
        <taxon>Mycosphaerellaceae</taxon>
        <taxon>Septoria</taxon>
    </lineage>
</organism>
<protein>
    <submittedName>
        <fullName evidence="1">Uncharacterized protein</fullName>
    </submittedName>
</protein>
<sequence length="318" mass="36282">MASTTSTTSLSSGTKDVFDFFGLPRELRDHIYTFIFTKIQSVPKRFIPMPRYLQSVHLAYGAEPKMLLLNKAVKHEYEEALARAPPQKLTLHFDIHEWHGAGDPLVVHNLAEGLTQVLSVCPGLELVLGSSKPNEYLGESTFNAALFSGRVFDHQLQQSLVLPFDMCWTNLIMGAGSALPQHIDIQRSLLLNTFLYNLQGWNRWPLDEYDDDPWYTLHYSTRNNVTYRGVTSQSPHNFLGFDLELLEPEKVVDFKDFKKEVFEAWEAWTRNKGSIEDMNRMLSQLDYKLVGDMEHFSENIPGSGFCRPVSCTGRSGHC</sequence>
<evidence type="ECO:0000313" key="2">
    <source>
        <dbReference type="Proteomes" id="UP001056384"/>
    </source>
</evidence>
<accession>A0A9Q9AXH3</accession>
<dbReference type="EMBL" id="CP099423">
    <property type="protein sequence ID" value="USW54280.1"/>
    <property type="molecule type" value="Genomic_DNA"/>
</dbReference>
<keyword evidence="2" id="KW-1185">Reference proteome</keyword>
<dbReference type="Proteomes" id="UP001056384">
    <property type="component" value="Chromosome 6"/>
</dbReference>
<reference evidence="1" key="1">
    <citation type="submission" date="2022-06" db="EMBL/GenBank/DDBJ databases">
        <title>Complete genome sequences of two strains of the flax pathogen Septoria linicola.</title>
        <authorList>
            <person name="Lapalu N."/>
            <person name="Simon A."/>
            <person name="Demenou B."/>
            <person name="Paumier D."/>
            <person name="Guillot M.-P."/>
            <person name="Gout L."/>
            <person name="Valade R."/>
        </authorList>
    </citation>
    <scope>NUCLEOTIDE SEQUENCE</scope>
    <source>
        <strain evidence="1">SE15195</strain>
    </source>
</reference>